<gene>
    <name evidence="1" type="ORF">ICJ55_08035</name>
</gene>
<dbReference type="RefSeq" id="WP_188156335.1">
    <property type="nucleotide sequence ID" value="NZ_CP061280.1"/>
</dbReference>
<dbReference type="KEGG" id="mbos:ICJ55_08035"/>
<protein>
    <submittedName>
        <fullName evidence="1">Ribosome alternative rescue factor ArfA</fullName>
    </submittedName>
</protein>
<dbReference type="InterPro" id="IPR005589">
    <property type="entry name" value="ArfA"/>
</dbReference>
<dbReference type="EMBL" id="CP061280">
    <property type="protein sequence ID" value="QNS14694.1"/>
    <property type="molecule type" value="Genomic_DNA"/>
</dbReference>
<evidence type="ECO:0000313" key="1">
    <source>
        <dbReference type="EMBL" id="QNS14694.1"/>
    </source>
</evidence>
<dbReference type="Pfam" id="PF03889">
    <property type="entry name" value="ArfA"/>
    <property type="match status" value="1"/>
</dbReference>
<dbReference type="AlphaFoldDB" id="A0A7H1C139"/>
<name>A0A7H1C139_9PAST</name>
<proteinExistence type="predicted"/>
<organism evidence="1 2">
    <name type="scientific">Mannheimia bovis</name>
    <dbReference type="NCBI Taxonomy" id="2770636"/>
    <lineage>
        <taxon>Bacteria</taxon>
        <taxon>Pseudomonadati</taxon>
        <taxon>Pseudomonadota</taxon>
        <taxon>Gammaproteobacteria</taxon>
        <taxon>Pasteurellales</taxon>
        <taxon>Pasteurellaceae</taxon>
        <taxon>Mannheimia</taxon>
    </lineage>
</organism>
<dbReference type="GO" id="GO:0072344">
    <property type="term" value="P:rescue of stalled ribosome"/>
    <property type="evidence" value="ECO:0007669"/>
    <property type="project" value="InterPro"/>
</dbReference>
<dbReference type="Proteomes" id="UP000576260">
    <property type="component" value="Chromosome"/>
</dbReference>
<accession>A0A7H1C139</accession>
<keyword evidence="2" id="KW-1185">Reference proteome</keyword>
<reference evidence="1 2" key="1">
    <citation type="submission" date="2020-09" db="EMBL/GenBank/DDBJ databases">
        <title>Mannheimia bovis sp.nov., isolated from a cow.</title>
        <authorList>
            <person name="Li F."/>
        </authorList>
    </citation>
    <scope>NUCLEOTIDE SEQUENCE [LARGE SCALE GENOMIC DNA]</scope>
    <source>
        <strain evidence="1 2">ZY190616</strain>
    </source>
</reference>
<evidence type="ECO:0000313" key="2">
    <source>
        <dbReference type="Proteomes" id="UP000576260"/>
    </source>
</evidence>
<sequence length="82" mass="9802">MAKQNNGYLHQRGDIQESAVKALVTDPLFKMRVEKNRKGKGSYRRNEKHKKTLYVKGETPYKNIHSVYFYMGFLHYFKNRSM</sequence>